<organism evidence="1 2">
    <name type="scientific">Pocillopora meandrina</name>
    <dbReference type="NCBI Taxonomy" id="46732"/>
    <lineage>
        <taxon>Eukaryota</taxon>
        <taxon>Metazoa</taxon>
        <taxon>Cnidaria</taxon>
        <taxon>Anthozoa</taxon>
        <taxon>Hexacorallia</taxon>
        <taxon>Scleractinia</taxon>
        <taxon>Astrocoeniina</taxon>
        <taxon>Pocilloporidae</taxon>
        <taxon>Pocillopora</taxon>
    </lineage>
</organism>
<proteinExistence type="predicted"/>
<evidence type="ECO:0008006" key="3">
    <source>
        <dbReference type="Google" id="ProtNLM"/>
    </source>
</evidence>
<protein>
    <recommendedName>
        <fullName evidence="3">NERD domain-containing protein</fullName>
    </recommendedName>
</protein>
<sequence>MYYNPERSCGEKDLQDNGRCDLDEEICSHLCDYYPDWKSPKGTHMVPRSFISKANNPNLGEITEKHFFDILKEFGEIKKEPMFVIHSYKFSEYIPMWQSGKISNTKMSNWVIGEHDFVIIVHHVHGVVFFQVKATKTSGGHHKADSQIQKDKVSLERFCQKMMEAGIISNKRVGKIFDKFPAFVVLPNTQRGQSLCAQDHVLYQEDCTNAEAFSEWWYGKFPVSEEHSEIDQTIYEYLVMRFVGMVHVSPLLDNCFNRIEKTLMFKTVEQLELLVGHYPPKLWIRGPAGSGKTMLLLEKAESLASSILEHRKKSEYSYCMLQCCVMQEVTVSA</sequence>
<keyword evidence="2" id="KW-1185">Reference proteome</keyword>
<dbReference type="Proteomes" id="UP001159428">
    <property type="component" value="Unassembled WGS sequence"/>
</dbReference>
<accession>A0AAU9VQX3</accession>
<name>A0AAU9VQX3_9CNID</name>
<dbReference type="EMBL" id="CALNXJ010000003">
    <property type="protein sequence ID" value="CAH3035759.1"/>
    <property type="molecule type" value="Genomic_DNA"/>
</dbReference>
<dbReference type="AlphaFoldDB" id="A0AAU9VQX3"/>
<comment type="caution">
    <text evidence="1">The sequence shown here is derived from an EMBL/GenBank/DDBJ whole genome shotgun (WGS) entry which is preliminary data.</text>
</comment>
<reference evidence="1 2" key="1">
    <citation type="submission" date="2022-05" db="EMBL/GenBank/DDBJ databases">
        <authorList>
            <consortium name="Genoscope - CEA"/>
            <person name="William W."/>
        </authorList>
    </citation>
    <scope>NUCLEOTIDE SEQUENCE [LARGE SCALE GENOMIC DNA]</scope>
</reference>
<gene>
    <name evidence="1" type="ORF">PMEA_00016465</name>
</gene>
<evidence type="ECO:0000313" key="2">
    <source>
        <dbReference type="Proteomes" id="UP001159428"/>
    </source>
</evidence>
<evidence type="ECO:0000313" key="1">
    <source>
        <dbReference type="EMBL" id="CAH3035759.1"/>
    </source>
</evidence>